<dbReference type="RefSeq" id="WP_186877251.1">
    <property type="nucleotide sequence ID" value="NZ_JACOPF010000006.1"/>
</dbReference>
<dbReference type="SMART" id="SM00642">
    <property type="entry name" value="Aamy"/>
    <property type="match status" value="1"/>
</dbReference>
<accession>A0A923LKM3</accession>
<dbReference type="PANTHER" id="PTHR38784">
    <property type="entry name" value="SUCROSE PHOSPHORYLASE"/>
    <property type="match status" value="1"/>
</dbReference>
<dbReference type="GO" id="GO:0005975">
    <property type="term" value="P:carbohydrate metabolic process"/>
    <property type="evidence" value="ECO:0007669"/>
    <property type="project" value="InterPro"/>
</dbReference>
<dbReference type="PANTHER" id="PTHR38784:SF1">
    <property type="entry name" value="SUCROSE PHOSPHORYLASE"/>
    <property type="match status" value="1"/>
</dbReference>
<sequence>MNIELEKKIQKRLRGIYGDSIKEEKALAEIKGKLSQYHAETKPYKRTFSEKDCILITYGDSIVDEKNSPLKVLRKFLDRFVQDAINTVHILPMYPYTSDDGFSVTDYRKISTKLGEWKDIKKLAVSYHLMFDAVINHVSKASDWFKGYLEYKEPYKEFFITSDPNADYSKVIRPRTSPLLTAFDTARGQKYVWTTFSEDQIDLNYQSTKLLAEIIDILLLYAQKGASYIRLDAIGFMWKEIGTSCMHLKQTHEIIKLFKDIFRVYAPGTKIVTETNVPHEDNVSYFGEGGDEADMVYQFPLPPLTLYTLLTGNAEILSDWLEGLAVPDKQVTFFNFLSSHDGIGIRPTEGILTDDQRQILVNSTLKNGGAVSYKDNGDGTRSPYELNINYQDALAGPDESDAERMKKFLAAETILLSLQGIPGIYIHSLLGSRNDYYGKSISGIARRINREKLDYGYIAEQLEKETNRKIIFKELIRRLKIRQKESAFSPLADQEVIRICPQVLGLKRSNIKTGGKIYVLVNVSGEAIDIENSELYGIELISEKSVEGKIQLEPWDCAWIR</sequence>
<organism evidence="7 8">
    <name type="scientific">Mediterraneibacter hominis</name>
    <dbReference type="NCBI Taxonomy" id="2763054"/>
    <lineage>
        <taxon>Bacteria</taxon>
        <taxon>Bacillati</taxon>
        <taxon>Bacillota</taxon>
        <taxon>Clostridia</taxon>
        <taxon>Lachnospirales</taxon>
        <taxon>Lachnospiraceae</taxon>
        <taxon>Mediterraneibacter</taxon>
    </lineage>
</organism>
<feature type="binding site" evidence="5">
    <location>
        <begin position="230"/>
        <end position="232"/>
    </location>
    <ligand>
        <name>substrate</name>
    </ligand>
</feature>
<dbReference type="Pfam" id="PF00128">
    <property type="entry name" value="Alpha-amylase"/>
    <property type="match status" value="1"/>
</dbReference>
<dbReference type="Proteomes" id="UP000652477">
    <property type="component" value="Unassembled WGS sequence"/>
</dbReference>
<evidence type="ECO:0000313" key="7">
    <source>
        <dbReference type="EMBL" id="MBC5690598.1"/>
    </source>
</evidence>
<evidence type="ECO:0000256" key="1">
    <source>
        <dbReference type="ARBA" id="ARBA00008452"/>
    </source>
</evidence>
<dbReference type="Gene3D" id="3.20.20.80">
    <property type="entry name" value="Glycosidases"/>
    <property type="match status" value="1"/>
</dbReference>
<dbReference type="EC" id="2.4.1.329" evidence="4"/>
<dbReference type="SUPFAM" id="SSF51445">
    <property type="entry name" value="(Trans)glycosidases"/>
    <property type="match status" value="1"/>
</dbReference>
<evidence type="ECO:0000256" key="3">
    <source>
        <dbReference type="ARBA" id="ARBA00022679"/>
    </source>
</evidence>
<evidence type="ECO:0000259" key="6">
    <source>
        <dbReference type="SMART" id="SM00642"/>
    </source>
</evidence>
<gene>
    <name evidence="7" type="ORF">H8S37_16930</name>
</gene>
<dbReference type="InterPro" id="IPR033746">
    <property type="entry name" value="GGa_phosphorylase"/>
</dbReference>
<dbReference type="PIRSF" id="PIRSF003059">
    <property type="entry name" value="Sucrose_phosphorylase"/>
    <property type="match status" value="1"/>
</dbReference>
<protein>
    <recommendedName>
        <fullName evidence="4">Sucrose 6(F)-phosphate phosphorylase</fullName>
        <ecNumber evidence="4">2.4.1.329</ecNumber>
    </recommendedName>
</protein>
<name>A0A923LKM3_9FIRM</name>
<reference evidence="7" key="1">
    <citation type="submission" date="2020-08" db="EMBL/GenBank/DDBJ databases">
        <title>Genome public.</title>
        <authorList>
            <person name="Liu C."/>
            <person name="Sun Q."/>
        </authorList>
    </citation>
    <scope>NUCLEOTIDE SEQUENCE</scope>
    <source>
        <strain evidence="7">NSJ-55</strain>
    </source>
</reference>
<keyword evidence="2 4" id="KW-0328">Glycosyltransferase</keyword>
<evidence type="ECO:0000313" key="8">
    <source>
        <dbReference type="Proteomes" id="UP000652477"/>
    </source>
</evidence>
<comment type="similarity">
    <text evidence="1 4">Belongs to the glycosyl hydrolase 13 family. Sucrose phosphorylase subfamily.</text>
</comment>
<dbReference type="GO" id="GO:0004645">
    <property type="term" value="F:1,4-alpha-oligoglucan phosphorylase activity"/>
    <property type="evidence" value="ECO:0007669"/>
    <property type="project" value="UniProtKB-UniRule"/>
</dbReference>
<dbReference type="InterPro" id="IPR045857">
    <property type="entry name" value="O16G_dom_2"/>
</dbReference>
<dbReference type="Gene3D" id="3.90.400.10">
    <property type="entry name" value="Oligo-1,6-glucosidase, Domain 2"/>
    <property type="match status" value="1"/>
</dbReference>
<dbReference type="CDD" id="cd11356">
    <property type="entry name" value="AmyAc_Sucrose_phosphorylase-like_1"/>
    <property type="match status" value="1"/>
</dbReference>
<feature type="binding site" evidence="5">
    <location>
        <position position="446"/>
    </location>
    <ligand>
        <name>substrate</name>
    </ligand>
</feature>
<evidence type="ECO:0000256" key="4">
    <source>
        <dbReference type="PIRNR" id="PIRNR003059"/>
    </source>
</evidence>
<evidence type="ECO:0000256" key="2">
    <source>
        <dbReference type="ARBA" id="ARBA00022676"/>
    </source>
</evidence>
<keyword evidence="3 4" id="KW-0808">Transferase</keyword>
<feature type="binding site" evidence="5">
    <location>
        <position position="137"/>
    </location>
    <ligand>
        <name>substrate</name>
    </ligand>
</feature>
<keyword evidence="8" id="KW-1185">Reference proteome</keyword>
<dbReference type="AlphaFoldDB" id="A0A923LKM3"/>
<comment type="catalytic activity">
    <reaction evidence="4">
        <text>sucrose 6(F)-phosphate + phosphate = beta-D-fructose 6-phosphate + alpha-D-glucose 1-phosphate</text>
        <dbReference type="Rhea" id="RHEA:38863"/>
        <dbReference type="ChEBI" id="CHEBI:43474"/>
        <dbReference type="ChEBI" id="CHEBI:57634"/>
        <dbReference type="ChEBI" id="CHEBI:57723"/>
        <dbReference type="ChEBI" id="CHEBI:58601"/>
        <dbReference type="EC" id="2.4.1.329"/>
    </reaction>
</comment>
<dbReference type="InterPro" id="IPR006047">
    <property type="entry name" value="GH13_cat_dom"/>
</dbReference>
<comment type="caution">
    <text evidence="7">The sequence shown here is derived from an EMBL/GenBank/DDBJ whole genome shotgun (WGS) entry which is preliminary data.</text>
</comment>
<dbReference type="EMBL" id="JACOPF010000006">
    <property type="protein sequence ID" value="MBC5690598.1"/>
    <property type="molecule type" value="Genomic_DNA"/>
</dbReference>
<feature type="domain" description="Glycosyl hydrolase family 13 catalytic" evidence="6">
    <location>
        <begin position="56"/>
        <end position="482"/>
    </location>
</feature>
<proteinExistence type="inferred from homology"/>
<dbReference type="InterPro" id="IPR017853">
    <property type="entry name" value="GH"/>
</dbReference>
<feature type="binding site" evidence="5">
    <location>
        <begin position="340"/>
        <end position="341"/>
    </location>
    <ligand>
        <name>substrate</name>
    </ligand>
</feature>
<dbReference type="InterPro" id="IPR016377">
    <property type="entry name" value="Sucrose_GGa_phosphorylase-rel"/>
</dbReference>
<evidence type="ECO:0000256" key="5">
    <source>
        <dbReference type="PIRSR" id="PIRSR003059-2"/>
    </source>
</evidence>
<feature type="binding site" evidence="5">
    <location>
        <position position="99"/>
    </location>
    <ligand>
        <name>substrate</name>
    </ligand>
</feature>